<sequence>MLPAARLLLPVSVSALYALYALYKYLRSGRVTELSEDIAVPLNPDNNDVVSRQPSHLDPAILEEIRKFDPAVLDEFRKFDPALLDEFRKFDPAALDEKRKLDHAALDVIWKLDHAIIDVIRKLDPAIIDLIYRLCVKEKEEGKEEAERNCSGRENENGNGNETQSEESGGGGGENKNENGGEVEKKVVNEERSRRHHYPVRPEAGDCSFYLKTGTCKFGSNCKFNHPRRRKTNKASKDKMKEREGLAAEKPGQTESKNR</sequence>
<dbReference type="SUPFAM" id="SSF90229">
    <property type="entry name" value="CCCH zinc finger"/>
    <property type="match status" value="1"/>
</dbReference>
<dbReference type="PANTHER" id="PTHR12506">
    <property type="entry name" value="PROTEIN PHOSPHATASE RELATED"/>
    <property type="match status" value="1"/>
</dbReference>
<feature type="compositionally biased region" description="Basic and acidic residues" evidence="6">
    <location>
        <begin position="143"/>
        <end position="156"/>
    </location>
</feature>
<evidence type="ECO:0000256" key="5">
    <source>
        <dbReference type="PROSITE-ProRule" id="PRU00723"/>
    </source>
</evidence>
<evidence type="ECO:0000313" key="9">
    <source>
        <dbReference type="Proteomes" id="UP000250321"/>
    </source>
</evidence>
<evidence type="ECO:0000256" key="4">
    <source>
        <dbReference type="ARBA" id="ARBA00023125"/>
    </source>
</evidence>
<evidence type="ECO:0000256" key="2">
    <source>
        <dbReference type="ARBA" id="ARBA00022771"/>
    </source>
</evidence>
<dbReference type="STRING" id="2094558.A0A314ZJY2"/>
<keyword evidence="4" id="KW-0238">DNA-binding</keyword>
<feature type="compositionally biased region" description="Low complexity" evidence="6">
    <location>
        <begin position="157"/>
        <end position="167"/>
    </location>
</feature>
<feature type="zinc finger region" description="C3H1-type" evidence="5">
    <location>
        <begin position="201"/>
        <end position="229"/>
    </location>
</feature>
<dbReference type="GO" id="GO:0008270">
    <property type="term" value="F:zinc ion binding"/>
    <property type="evidence" value="ECO:0007669"/>
    <property type="project" value="UniProtKB-KW"/>
</dbReference>
<feature type="region of interest" description="Disordered" evidence="6">
    <location>
        <begin position="143"/>
        <end position="184"/>
    </location>
</feature>
<dbReference type="InterPro" id="IPR036855">
    <property type="entry name" value="Znf_CCCH_sf"/>
</dbReference>
<evidence type="ECO:0000256" key="6">
    <source>
        <dbReference type="SAM" id="MobiDB-lite"/>
    </source>
</evidence>
<evidence type="ECO:0000256" key="1">
    <source>
        <dbReference type="ARBA" id="ARBA00022723"/>
    </source>
</evidence>
<dbReference type="SMART" id="SM00356">
    <property type="entry name" value="ZnF_C3H1"/>
    <property type="match status" value="1"/>
</dbReference>
<feature type="compositionally biased region" description="Basic and acidic residues" evidence="6">
    <location>
        <begin position="175"/>
        <end position="184"/>
    </location>
</feature>
<accession>A0A314ZJY2</accession>
<dbReference type="OrthoDB" id="75923at2759"/>
<dbReference type="InterPro" id="IPR000571">
    <property type="entry name" value="Znf_CCCH"/>
</dbReference>
<keyword evidence="9" id="KW-1185">Reference proteome</keyword>
<evidence type="ECO:0000256" key="3">
    <source>
        <dbReference type="ARBA" id="ARBA00022833"/>
    </source>
</evidence>
<reference evidence="8 9" key="1">
    <citation type="submission" date="2018-02" db="EMBL/GenBank/DDBJ databases">
        <title>Draft genome of wild Prunus yedoensis var. nudiflora.</title>
        <authorList>
            <person name="Baek S."/>
            <person name="Kim J.-H."/>
            <person name="Choi K."/>
            <person name="Kim G.-B."/>
            <person name="Cho A."/>
            <person name="Jang H."/>
            <person name="Shin C.-H."/>
            <person name="Yu H.-J."/>
            <person name="Mun J.-H."/>
        </authorList>
    </citation>
    <scope>NUCLEOTIDE SEQUENCE [LARGE SCALE GENOMIC DNA]</scope>
    <source>
        <strain evidence="9">cv. Jeju island</strain>
        <tissue evidence="8">Leaf</tissue>
    </source>
</reference>
<comment type="caution">
    <text evidence="8">The sequence shown here is derived from an EMBL/GenBank/DDBJ whole genome shotgun (WGS) entry which is preliminary data.</text>
</comment>
<keyword evidence="2 5" id="KW-0863">Zinc-finger</keyword>
<evidence type="ECO:0000313" key="8">
    <source>
        <dbReference type="EMBL" id="PQQ21742.1"/>
    </source>
</evidence>
<keyword evidence="3 5" id="KW-0862">Zinc</keyword>
<dbReference type="Proteomes" id="UP000250321">
    <property type="component" value="Unassembled WGS sequence"/>
</dbReference>
<keyword evidence="1 5" id="KW-0479">Metal-binding</keyword>
<feature type="region of interest" description="Disordered" evidence="6">
    <location>
        <begin position="217"/>
        <end position="259"/>
    </location>
</feature>
<dbReference type="GO" id="GO:0003729">
    <property type="term" value="F:mRNA binding"/>
    <property type="evidence" value="ECO:0007669"/>
    <property type="project" value="UniProtKB-ARBA"/>
</dbReference>
<dbReference type="Gene3D" id="2.30.30.1190">
    <property type="match status" value="1"/>
</dbReference>
<feature type="domain" description="C3H1-type" evidence="7">
    <location>
        <begin position="201"/>
        <end position="229"/>
    </location>
</feature>
<protein>
    <recommendedName>
        <fullName evidence="7">C3H1-type domain-containing protein</fullName>
    </recommendedName>
</protein>
<feature type="compositionally biased region" description="Basic residues" evidence="6">
    <location>
        <begin position="225"/>
        <end position="234"/>
    </location>
</feature>
<feature type="compositionally biased region" description="Basic and acidic residues" evidence="6">
    <location>
        <begin position="235"/>
        <end position="247"/>
    </location>
</feature>
<proteinExistence type="predicted"/>
<dbReference type="InterPro" id="IPR050974">
    <property type="entry name" value="Plant_ZF_CCCH"/>
</dbReference>
<dbReference type="AlphaFoldDB" id="A0A314ZJY2"/>
<dbReference type="Pfam" id="PF00642">
    <property type="entry name" value="zf-CCCH"/>
    <property type="match status" value="1"/>
</dbReference>
<dbReference type="PROSITE" id="PS50103">
    <property type="entry name" value="ZF_C3H1"/>
    <property type="match status" value="1"/>
</dbReference>
<gene>
    <name evidence="8" type="ORF">Pyn_38141</name>
</gene>
<dbReference type="GO" id="GO:0003677">
    <property type="term" value="F:DNA binding"/>
    <property type="evidence" value="ECO:0007669"/>
    <property type="project" value="UniProtKB-KW"/>
</dbReference>
<dbReference type="PANTHER" id="PTHR12506:SF20">
    <property type="entry name" value="ZINC FINGER CCCH DOMAIN-CONTAINING PROTEIN 67"/>
    <property type="match status" value="1"/>
</dbReference>
<evidence type="ECO:0000259" key="7">
    <source>
        <dbReference type="PROSITE" id="PS50103"/>
    </source>
</evidence>
<dbReference type="EMBL" id="PJQY01000005">
    <property type="protein sequence ID" value="PQQ21742.1"/>
    <property type="molecule type" value="Genomic_DNA"/>
</dbReference>
<name>A0A314ZJY2_PRUYE</name>
<organism evidence="8 9">
    <name type="scientific">Prunus yedoensis var. nudiflora</name>
    <dbReference type="NCBI Taxonomy" id="2094558"/>
    <lineage>
        <taxon>Eukaryota</taxon>
        <taxon>Viridiplantae</taxon>
        <taxon>Streptophyta</taxon>
        <taxon>Embryophyta</taxon>
        <taxon>Tracheophyta</taxon>
        <taxon>Spermatophyta</taxon>
        <taxon>Magnoliopsida</taxon>
        <taxon>eudicotyledons</taxon>
        <taxon>Gunneridae</taxon>
        <taxon>Pentapetalae</taxon>
        <taxon>rosids</taxon>
        <taxon>fabids</taxon>
        <taxon>Rosales</taxon>
        <taxon>Rosaceae</taxon>
        <taxon>Amygdaloideae</taxon>
        <taxon>Amygdaleae</taxon>
        <taxon>Prunus</taxon>
    </lineage>
</organism>